<feature type="region of interest" description="Disordered" evidence="1">
    <location>
        <begin position="27"/>
        <end position="57"/>
    </location>
</feature>
<evidence type="ECO:0000313" key="3">
    <source>
        <dbReference type="Proteomes" id="UP001607302"/>
    </source>
</evidence>
<protein>
    <submittedName>
        <fullName evidence="2">Uncharacterized protein</fullName>
    </submittedName>
</protein>
<evidence type="ECO:0000256" key="1">
    <source>
        <dbReference type="SAM" id="MobiDB-lite"/>
    </source>
</evidence>
<evidence type="ECO:0000313" key="2">
    <source>
        <dbReference type="EMBL" id="KAL2713145.1"/>
    </source>
</evidence>
<gene>
    <name evidence="2" type="ORF">V1478_017338</name>
</gene>
<proteinExistence type="predicted"/>
<dbReference type="AlphaFoldDB" id="A0ABD1ZXP2"/>
<sequence length="83" mass="9376">MYLILLEEIVAKTADVKFLTLQDSELNGREVSRTDDDEDGNEDGNEDEDDDDDDDNDGVILTLLLRGRENMVSTLERRSTKGL</sequence>
<dbReference type="Proteomes" id="UP001607302">
    <property type="component" value="Unassembled WGS sequence"/>
</dbReference>
<feature type="compositionally biased region" description="Acidic residues" evidence="1">
    <location>
        <begin position="35"/>
        <end position="57"/>
    </location>
</feature>
<organism evidence="2 3">
    <name type="scientific">Vespula squamosa</name>
    <name type="common">Southern yellow jacket</name>
    <name type="synonym">Wasp</name>
    <dbReference type="NCBI Taxonomy" id="30214"/>
    <lineage>
        <taxon>Eukaryota</taxon>
        <taxon>Metazoa</taxon>
        <taxon>Ecdysozoa</taxon>
        <taxon>Arthropoda</taxon>
        <taxon>Hexapoda</taxon>
        <taxon>Insecta</taxon>
        <taxon>Pterygota</taxon>
        <taxon>Neoptera</taxon>
        <taxon>Endopterygota</taxon>
        <taxon>Hymenoptera</taxon>
        <taxon>Apocrita</taxon>
        <taxon>Aculeata</taxon>
        <taxon>Vespoidea</taxon>
        <taxon>Vespidae</taxon>
        <taxon>Vespinae</taxon>
        <taxon>Vespula</taxon>
    </lineage>
</organism>
<dbReference type="EMBL" id="JAUDFV010000161">
    <property type="protein sequence ID" value="KAL2713145.1"/>
    <property type="molecule type" value="Genomic_DNA"/>
</dbReference>
<name>A0ABD1ZXP2_VESSQ</name>
<reference evidence="2 3" key="1">
    <citation type="journal article" date="2024" name="Ann. Entomol. Soc. Am.">
        <title>Genomic analyses of the southern and eastern yellowjacket wasps (Hymenoptera: Vespidae) reveal evolutionary signatures of social life.</title>
        <authorList>
            <person name="Catto M.A."/>
            <person name="Caine P.B."/>
            <person name="Orr S.E."/>
            <person name="Hunt B.G."/>
            <person name="Goodisman M.A.D."/>
        </authorList>
    </citation>
    <scope>NUCLEOTIDE SEQUENCE [LARGE SCALE GENOMIC DNA]</scope>
    <source>
        <strain evidence="2">233</strain>
        <tissue evidence="2">Head and thorax</tissue>
    </source>
</reference>
<keyword evidence="3" id="KW-1185">Reference proteome</keyword>
<comment type="caution">
    <text evidence="2">The sequence shown here is derived from an EMBL/GenBank/DDBJ whole genome shotgun (WGS) entry which is preliminary data.</text>
</comment>
<accession>A0ABD1ZXP2</accession>